<dbReference type="PROSITE" id="PS00086">
    <property type="entry name" value="CYTOCHROME_P450"/>
    <property type="match status" value="1"/>
</dbReference>
<dbReference type="InterPro" id="IPR050364">
    <property type="entry name" value="Cytochrome_P450_fung"/>
</dbReference>
<evidence type="ECO:0000313" key="11">
    <source>
        <dbReference type="EMBL" id="KIJ36313.1"/>
    </source>
</evidence>
<dbReference type="GO" id="GO:0020037">
    <property type="term" value="F:heme binding"/>
    <property type="evidence" value="ECO:0007669"/>
    <property type="project" value="InterPro"/>
</dbReference>
<dbReference type="PRINTS" id="PR00463">
    <property type="entry name" value="EP450I"/>
</dbReference>
<sequence>MILYPEVVKKAQDELDRVIGPNRLPEFNDRPSLPYIDAIAKETYRWFPVIPTGIPHATVEEDMYNGYRIPAGSTVIVNTWGILHDPELYPDPYVFRPERFIADGSGKTQPDPTLLGSFGYGRRICPGKNLGDGTVWLAIASLLSVFEITNALDDFGRKIDVAYAMEPGGVALCQPQPFPCRFIPRSEETTKFIKFLDI</sequence>
<keyword evidence="6 10" id="KW-0560">Oxidoreductase</keyword>
<keyword evidence="4 9" id="KW-0349">Heme</keyword>
<dbReference type="InterPro" id="IPR036396">
    <property type="entry name" value="Cyt_P450_sf"/>
</dbReference>
<evidence type="ECO:0000256" key="8">
    <source>
        <dbReference type="ARBA" id="ARBA00023033"/>
    </source>
</evidence>
<proteinExistence type="inferred from homology"/>
<dbReference type="PRINTS" id="PR00385">
    <property type="entry name" value="P450"/>
</dbReference>
<evidence type="ECO:0000256" key="9">
    <source>
        <dbReference type="PIRSR" id="PIRSR602401-1"/>
    </source>
</evidence>
<evidence type="ECO:0000256" key="5">
    <source>
        <dbReference type="ARBA" id="ARBA00022723"/>
    </source>
</evidence>
<comment type="pathway">
    <text evidence="2">Secondary metabolite biosynthesis.</text>
</comment>
<evidence type="ECO:0000313" key="12">
    <source>
        <dbReference type="Proteomes" id="UP000054279"/>
    </source>
</evidence>
<dbReference type="HOGENOM" id="CLU_001570_20_0_1"/>
<evidence type="ECO:0000256" key="10">
    <source>
        <dbReference type="RuleBase" id="RU000461"/>
    </source>
</evidence>
<keyword evidence="12" id="KW-1185">Reference proteome</keyword>
<dbReference type="Gene3D" id="1.10.630.10">
    <property type="entry name" value="Cytochrome P450"/>
    <property type="match status" value="1"/>
</dbReference>
<keyword evidence="8 10" id="KW-0503">Monooxygenase</keyword>
<dbReference type="InterPro" id="IPR017972">
    <property type="entry name" value="Cyt_P450_CS"/>
</dbReference>
<dbReference type="OrthoDB" id="2789670at2759"/>
<evidence type="ECO:0000256" key="4">
    <source>
        <dbReference type="ARBA" id="ARBA00022617"/>
    </source>
</evidence>
<dbReference type="InterPro" id="IPR002401">
    <property type="entry name" value="Cyt_P450_E_grp-I"/>
</dbReference>
<comment type="similarity">
    <text evidence="3 10">Belongs to the cytochrome P450 family.</text>
</comment>
<dbReference type="Pfam" id="PF00067">
    <property type="entry name" value="p450"/>
    <property type="match status" value="1"/>
</dbReference>
<evidence type="ECO:0000256" key="2">
    <source>
        <dbReference type="ARBA" id="ARBA00005179"/>
    </source>
</evidence>
<evidence type="ECO:0000256" key="1">
    <source>
        <dbReference type="ARBA" id="ARBA00001971"/>
    </source>
</evidence>
<protein>
    <recommendedName>
        <fullName evidence="13">Cytochrome P450</fullName>
    </recommendedName>
</protein>
<accession>A0A0C9U0N9</accession>
<dbReference type="PANTHER" id="PTHR46300">
    <property type="entry name" value="P450, PUTATIVE (EUROFUNG)-RELATED-RELATED"/>
    <property type="match status" value="1"/>
</dbReference>
<dbReference type="GO" id="GO:0005506">
    <property type="term" value="F:iron ion binding"/>
    <property type="evidence" value="ECO:0007669"/>
    <property type="project" value="InterPro"/>
</dbReference>
<comment type="cofactor">
    <cofactor evidence="1 9">
        <name>heme</name>
        <dbReference type="ChEBI" id="CHEBI:30413"/>
    </cofactor>
</comment>
<dbReference type="EMBL" id="KN837179">
    <property type="protein sequence ID" value="KIJ36313.1"/>
    <property type="molecule type" value="Genomic_DNA"/>
</dbReference>
<evidence type="ECO:0000256" key="3">
    <source>
        <dbReference type="ARBA" id="ARBA00010617"/>
    </source>
</evidence>
<dbReference type="AlphaFoldDB" id="A0A0C9U0N9"/>
<evidence type="ECO:0000256" key="6">
    <source>
        <dbReference type="ARBA" id="ARBA00023002"/>
    </source>
</evidence>
<organism evidence="11 12">
    <name type="scientific">Sphaerobolus stellatus (strain SS14)</name>
    <dbReference type="NCBI Taxonomy" id="990650"/>
    <lineage>
        <taxon>Eukaryota</taxon>
        <taxon>Fungi</taxon>
        <taxon>Dikarya</taxon>
        <taxon>Basidiomycota</taxon>
        <taxon>Agaricomycotina</taxon>
        <taxon>Agaricomycetes</taxon>
        <taxon>Phallomycetidae</taxon>
        <taxon>Geastrales</taxon>
        <taxon>Sphaerobolaceae</taxon>
        <taxon>Sphaerobolus</taxon>
    </lineage>
</organism>
<reference evidence="11 12" key="1">
    <citation type="submission" date="2014-06" db="EMBL/GenBank/DDBJ databases">
        <title>Evolutionary Origins and Diversification of the Mycorrhizal Mutualists.</title>
        <authorList>
            <consortium name="DOE Joint Genome Institute"/>
            <consortium name="Mycorrhizal Genomics Consortium"/>
            <person name="Kohler A."/>
            <person name="Kuo A."/>
            <person name="Nagy L.G."/>
            <person name="Floudas D."/>
            <person name="Copeland A."/>
            <person name="Barry K.W."/>
            <person name="Cichocki N."/>
            <person name="Veneault-Fourrey C."/>
            <person name="LaButti K."/>
            <person name="Lindquist E.A."/>
            <person name="Lipzen A."/>
            <person name="Lundell T."/>
            <person name="Morin E."/>
            <person name="Murat C."/>
            <person name="Riley R."/>
            <person name="Ohm R."/>
            <person name="Sun H."/>
            <person name="Tunlid A."/>
            <person name="Henrissat B."/>
            <person name="Grigoriev I.V."/>
            <person name="Hibbett D.S."/>
            <person name="Martin F."/>
        </authorList>
    </citation>
    <scope>NUCLEOTIDE SEQUENCE [LARGE SCALE GENOMIC DNA]</scope>
    <source>
        <strain evidence="11 12">SS14</strain>
    </source>
</reference>
<evidence type="ECO:0000256" key="7">
    <source>
        <dbReference type="ARBA" id="ARBA00023004"/>
    </source>
</evidence>
<dbReference type="InterPro" id="IPR001128">
    <property type="entry name" value="Cyt_P450"/>
</dbReference>
<gene>
    <name evidence="11" type="ORF">M422DRAFT_261263</name>
</gene>
<keyword evidence="7 9" id="KW-0408">Iron</keyword>
<evidence type="ECO:0008006" key="13">
    <source>
        <dbReference type="Google" id="ProtNLM"/>
    </source>
</evidence>
<keyword evidence="5 9" id="KW-0479">Metal-binding</keyword>
<dbReference type="GO" id="GO:0016705">
    <property type="term" value="F:oxidoreductase activity, acting on paired donors, with incorporation or reduction of molecular oxygen"/>
    <property type="evidence" value="ECO:0007669"/>
    <property type="project" value="InterPro"/>
</dbReference>
<name>A0A0C9U0N9_SPHS4</name>
<feature type="binding site" description="axial binding residue" evidence="9">
    <location>
        <position position="125"/>
    </location>
    <ligand>
        <name>heme</name>
        <dbReference type="ChEBI" id="CHEBI:30413"/>
    </ligand>
    <ligandPart>
        <name>Fe</name>
        <dbReference type="ChEBI" id="CHEBI:18248"/>
    </ligandPart>
</feature>
<dbReference type="Proteomes" id="UP000054279">
    <property type="component" value="Unassembled WGS sequence"/>
</dbReference>
<dbReference type="SUPFAM" id="SSF48264">
    <property type="entry name" value="Cytochrome P450"/>
    <property type="match status" value="1"/>
</dbReference>
<dbReference type="PANTHER" id="PTHR46300:SF7">
    <property type="entry name" value="P450, PUTATIVE (EUROFUNG)-RELATED"/>
    <property type="match status" value="1"/>
</dbReference>
<dbReference type="GO" id="GO:0004497">
    <property type="term" value="F:monooxygenase activity"/>
    <property type="evidence" value="ECO:0007669"/>
    <property type="project" value="UniProtKB-KW"/>
</dbReference>